<organism evidence="1 2">
    <name type="scientific">Pleurotus eryngii</name>
    <name type="common">Boletus of the steppes</name>
    <dbReference type="NCBI Taxonomy" id="5323"/>
    <lineage>
        <taxon>Eukaryota</taxon>
        <taxon>Fungi</taxon>
        <taxon>Dikarya</taxon>
        <taxon>Basidiomycota</taxon>
        <taxon>Agaricomycotina</taxon>
        <taxon>Agaricomycetes</taxon>
        <taxon>Agaricomycetidae</taxon>
        <taxon>Agaricales</taxon>
        <taxon>Pleurotineae</taxon>
        <taxon>Pleurotaceae</taxon>
        <taxon>Pleurotus</taxon>
    </lineage>
</organism>
<protein>
    <submittedName>
        <fullName evidence="1">Uncharacterized protein</fullName>
    </submittedName>
</protein>
<accession>A0A9P5ZZH3</accession>
<keyword evidence="2" id="KW-1185">Reference proteome</keyword>
<dbReference type="InterPro" id="IPR035898">
    <property type="entry name" value="TAZ_dom_sf"/>
</dbReference>
<gene>
    <name evidence="1" type="ORF">BDN71DRAFT_761584</name>
</gene>
<dbReference type="Proteomes" id="UP000807025">
    <property type="component" value="Unassembled WGS sequence"/>
</dbReference>
<comment type="caution">
    <text evidence="1">The sequence shown here is derived from an EMBL/GenBank/DDBJ whole genome shotgun (WGS) entry which is preliminary data.</text>
</comment>
<proteinExistence type="predicted"/>
<dbReference type="AlphaFoldDB" id="A0A9P5ZZH3"/>
<name>A0A9P5ZZH3_PLEER</name>
<evidence type="ECO:0000313" key="1">
    <source>
        <dbReference type="EMBL" id="KAF9496307.1"/>
    </source>
</evidence>
<evidence type="ECO:0000313" key="2">
    <source>
        <dbReference type="Proteomes" id="UP000807025"/>
    </source>
</evidence>
<dbReference type="SUPFAM" id="SSF57933">
    <property type="entry name" value="TAZ domain"/>
    <property type="match status" value="1"/>
</dbReference>
<dbReference type="EMBL" id="MU154553">
    <property type="protein sequence ID" value="KAF9496307.1"/>
    <property type="molecule type" value="Genomic_DNA"/>
</dbReference>
<reference evidence="1" key="1">
    <citation type="submission" date="2020-11" db="EMBL/GenBank/DDBJ databases">
        <authorList>
            <consortium name="DOE Joint Genome Institute"/>
            <person name="Ahrendt S."/>
            <person name="Riley R."/>
            <person name="Andreopoulos W."/>
            <person name="Labutti K."/>
            <person name="Pangilinan J."/>
            <person name="Ruiz-Duenas F.J."/>
            <person name="Barrasa J.M."/>
            <person name="Sanchez-Garcia M."/>
            <person name="Camarero S."/>
            <person name="Miyauchi S."/>
            <person name="Serrano A."/>
            <person name="Linde D."/>
            <person name="Babiker R."/>
            <person name="Drula E."/>
            <person name="Ayuso-Fernandez I."/>
            <person name="Pacheco R."/>
            <person name="Padilla G."/>
            <person name="Ferreira P."/>
            <person name="Barriuso J."/>
            <person name="Kellner H."/>
            <person name="Castanera R."/>
            <person name="Alfaro M."/>
            <person name="Ramirez L."/>
            <person name="Pisabarro A.G."/>
            <person name="Kuo A."/>
            <person name="Tritt A."/>
            <person name="Lipzen A."/>
            <person name="He G."/>
            <person name="Yan M."/>
            <person name="Ng V."/>
            <person name="Cullen D."/>
            <person name="Martin F."/>
            <person name="Rosso M.-N."/>
            <person name="Henrissat B."/>
            <person name="Hibbett D."/>
            <person name="Martinez A.T."/>
            <person name="Grigoriev I.V."/>
        </authorList>
    </citation>
    <scope>NUCLEOTIDE SEQUENCE</scope>
    <source>
        <strain evidence="1">ATCC 90797</strain>
    </source>
</reference>
<sequence>MVIVGKHQSTVHVRSELTYCSRLFALNFHWASCRSTQFRICPNIKRVAGDYSGGHGWHCCFTHDI</sequence>